<name>F5YNI9_TREPZ</name>
<sequence length="173" mass="19147">MTFKELALSRYSVRKYKDTPVEREKLNIILETGRIAPTAANKQPQRILAVTGAEGLKKIDASTPCRNGAPAVFIVCYDTNLCWVRKADDAKSGEIDASIVTTQLMYQAVELGLGTLWVMHFDPAVLVKEFNIPENLVPAAILMLGYPGDDASPADRHGERAPLEKTVFWEKVD</sequence>
<keyword evidence="4" id="KW-0288">FMN</keyword>
<proteinExistence type="inferred from homology"/>
<dbReference type="HOGENOM" id="CLU_070764_7_1_12"/>
<protein>
    <submittedName>
        <fullName evidence="7">Nitroreductase family protein</fullName>
    </submittedName>
</protein>
<evidence type="ECO:0000256" key="2">
    <source>
        <dbReference type="ARBA" id="ARBA00007118"/>
    </source>
</evidence>
<evidence type="ECO:0000256" key="3">
    <source>
        <dbReference type="ARBA" id="ARBA00022630"/>
    </source>
</evidence>
<dbReference type="GO" id="GO:0016491">
    <property type="term" value="F:oxidoreductase activity"/>
    <property type="evidence" value="ECO:0007669"/>
    <property type="project" value="UniProtKB-KW"/>
</dbReference>
<comment type="similarity">
    <text evidence="2">Belongs to the nitroreductase family.</text>
</comment>
<dbReference type="Pfam" id="PF00881">
    <property type="entry name" value="Nitroreductase"/>
    <property type="match status" value="2"/>
</dbReference>
<dbReference type="AlphaFoldDB" id="F5YNI9"/>
<evidence type="ECO:0000256" key="1">
    <source>
        <dbReference type="ARBA" id="ARBA00001917"/>
    </source>
</evidence>
<dbReference type="PANTHER" id="PTHR43673">
    <property type="entry name" value="NAD(P)H NITROREDUCTASE YDGI-RELATED"/>
    <property type="match status" value="1"/>
</dbReference>
<evidence type="ECO:0000256" key="4">
    <source>
        <dbReference type="ARBA" id="ARBA00022643"/>
    </source>
</evidence>
<dbReference type="KEGG" id="tpi:TREPR_2994"/>
<dbReference type="eggNOG" id="COG0778">
    <property type="taxonomic scope" value="Bacteria"/>
</dbReference>
<dbReference type="EMBL" id="CP001843">
    <property type="protein sequence ID" value="AEF84508.1"/>
    <property type="molecule type" value="Genomic_DNA"/>
</dbReference>
<feature type="domain" description="Nitroreductase" evidence="6">
    <location>
        <begin position="8"/>
        <end position="60"/>
    </location>
</feature>
<dbReference type="Gene3D" id="3.40.109.10">
    <property type="entry name" value="NADH Oxidase"/>
    <property type="match status" value="1"/>
</dbReference>
<gene>
    <name evidence="7" type="ordered locus">TREPR_2994</name>
</gene>
<keyword evidence="5" id="KW-0560">Oxidoreductase</keyword>
<comment type="cofactor">
    <cofactor evidence="1">
        <name>FMN</name>
        <dbReference type="ChEBI" id="CHEBI:58210"/>
    </cofactor>
</comment>
<dbReference type="CDD" id="cd20609">
    <property type="entry name" value="nitroreductase"/>
    <property type="match status" value="1"/>
</dbReference>
<evidence type="ECO:0000259" key="6">
    <source>
        <dbReference type="Pfam" id="PF00881"/>
    </source>
</evidence>
<dbReference type="Proteomes" id="UP000009223">
    <property type="component" value="Chromosome"/>
</dbReference>
<keyword evidence="8" id="KW-1185">Reference proteome</keyword>
<dbReference type="STRING" id="545694.TREPR_2994"/>
<reference evidence="8" key="1">
    <citation type="submission" date="2009-12" db="EMBL/GenBank/DDBJ databases">
        <title>Complete sequence of Treponema primitia strain ZAS-2.</title>
        <authorList>
            <person name="Tetu S.G."/>
            <person name="Matson E."/>
            <person name="Ren Q."/>
            <person name="Seshadri R."/>
            <person name="Elbourne L."/>
            <person name="Hassan K.A."/>
            <person name="Durkin A."/>
            <person name="Radune D."/>
            <person name="Mohamoud Y."/>
            <person name="Shay R."/>
            <person name="Jin S."/>
            <person name="Zhang X."/>
            <person name="Lucey K."/>
            <person name="Ballor N.R."/>
            <person name="Ottesen E."/>
            <person name="Rosenthal R."/>
            <person name="Allen A."/>
            <person name="Leadbetter J.R."/>
            <person name="Paulsen I.T."/>
        </authorList>
    </citation>
    <scope>NUCLEOTIDE SEQUENCE [LARGE SCALE GENOMIC DNA]</scope>
    <source>
        <strain evidence="8">ATCC BAA-887 / DSM 12427 / ZAS-2</strain>
    </source>
</reference>
<reference evidence="7 8" key="2">
    <citation type="journal article" date="2011" name="ISME J.">
        <title>RNA-seq reveals cooperative metabolic interactions between two termite-gut spirochete species in co-culture.</title>
        <authorList>
            <person name="Rosenthal A.Z."/>
            <person name="Matson E.G."/>
            <person name="Eldar A."/>
            <person name="Leadbetter J.R."/>
        </authorList>
    </citation>
    <scope>NUCLEOTIDE SEQUENCE [LARGE SCALE GENOMIC DNA]</scope>
    <source>
        <strain evidence="8">ATCC BAA-887 / DSM 12427 / ZAS-2</strain>
    </source>
</reference>
<dbReference type="PANTHER" id="PTHR43673:SF2">
    <property type="entry name" value="NITROREDUCTASE"/>
    <property type="match status" value="1"/>
</dbReference>
<dbReference type="InterPro" id="IPR029479">
    <property type="entry name" value="Nitroreductase"/>
</dbReference>
<dbReference type="RefSeq" id="WP_015707261.1">
    <property type="nucleotide sequence ID" value="NC_015578.1"/>
</dbReference>
<organism evidence="7 8">
    <name type="scientific">Treponema primitia (strain ATCC BAA-887 / DSM 12427 / ZAS-2)</name>
    <dbReference type="NCBI Taxonomy" id="545694"/>
    <lineage>
        <taxon>Bacteria</taxon>
        <taxon>Pseudomonadati</taxon>
        <taxon>Spirochaetota</taxon>
        <taxon>Spirochaetia</taxon>
        <taxon>Spirochaetales</taxon>
        <taxon>Treponemataceae</taxon>
        <taxon>Treponema</taxon>
    </lineage>
</organism>
<evidence type="ECO:0000256" key="5">
    <source>
        <dbReference type="ARBA" id="ARBA00023002"/>
    </source>
</evidence>
<feature type="domain" description="Nitroreductase" evidence="6">
    <location>
        <begin position="83"/>
        <end position="146"/>
    </location>
</feature>
<evidence type="ECO:0000313" key="7">
    <source>
        <dbReference type="EMBL" id="AEF84508.1"/>
    </source>
</evidence>
<keyword evidence="3" id="KW-0285">Flavoprotein</keyword>
<dbReference type="InterPro" id="IPR000415">
    <property type="entry name" value="Nitroreductase-like"/>
</dbReference>
<dbReference type="SUPFAM" id="SSF55469">
    <property type="entry name" value="FMN-dependent nitroreductase-like"/>
    <property type="match status" value="1"/>
</dbReference>
<evidence type="ECO:0000313" key="8">
    <source>
        <dbReference type="Proteomes" id="UP000009223"/>
    </source>
</evidence>
<accession>F5YNI9</accession>
<dbReference type="OrthoDB" id="9812105at2"/>